<evidence type="ECO:0000256" key="7">
    <source>
        <dbReference type="ARBA" id="ARBA00023102"/>
    </source>
</evidence>
<dbReference type="PATRIC" id="fig|466.6.peg.2346"/>
<dbReference type="SUPFAM" id="SSF51366">
    <property type="entry name" value="Ribulose-phoshate binding barrel"/>
    <property type="match status" value="1"/>
</dbReference>
<dbReference type="GO" id="GO:0005737">
    <property type="term" value="C:cytoplasm"/>
    <property type="evidence" value="ECO:0007669"/>
    <property type="project" value="UniProtKB-SubCell"/>
</dbReference>
<evidence type="ECO:0000256" key="4">
    <source>
        <dbReference type="ARBA" id="ARBA00009667"/>
    </source>
</evidence>
<dbReference type="HAMAP" id="MF_01014">
    <property type="entry name" value="HisA"/>
    <property type="match status" value="1"/>
</dbReference>
<keyword evidence="7 9" id="KW-0368">Histidine biosynthesis</keyword>
<evidence type="ECO:0000256" key="10">
    <source>
        <dbReference type="RuleBase" id="RU003657"/>
    </source>
</evidence>
<organism evidence="11 12">
    <name type="scientific">Legionella maceachernii</name>
    <dbReference type="NCBI Taxonomy" id="466"/>
    <lineage>
        <taxon>Bacteria</taxon>
        <taxon>Pseudomonadati</taxon>
        <taxon>Pseudomonadota</taxon>
        <taxon>Gammaproteobacteria</taxon>
        <taxon>Legionellales</taxon>
        <taxon>Legionellaceae</taxon>
        <taxon>Legionella</taxon>
    </lineage>
</organism>
<dbReference type="PANTHER" id="PTHR43090">
    <property type="entry name" value="1-(5-PHOSPHORIBOSYL)-5-[(5-PHOSPHORIBOSYLAMINO)METHYLIDENEAMINO] IMIDAZOLE-4-CARBOXAMIDE ISOMERASE"/>
    <property type="match status" value="1"/>
</dbReference>
<evidence type="ECO:0000256" key="5">
    <source>
        <dbReference type="ARBA" id="ARBA00022490"/>
    </source>
</evidence>
<dbReference type="InterPro" id="IPR044524">
    <property type="entry name" value="Isoase_HisA-like"/>
</dbReference>
<dbReference type="PANTHER" id="PTHR43090:SF2">
    <property type="entry name" value="1-(5-PHOSPHORIBOSYL)-5-[(5-PHOSPHORIBOSYLAMINO)METHYLIDENEAMINO] IMIDAZOLE-4-CARBOXAMIDE ISOMERASE"/>
    <property type="match status" value="1"/>
</dbReference>
<dbReference type="InterPro" id="IPR023016">
    <property type="entry name" value="HisA/PriA"/>
</dbReference>
<sequence length="243" mass="26837">MIIIPAIDLYKGQCVRLRKGRFDQVSIYDYSPITLAQGYALQGAQHLHIVDLDGAKSGVVEQLPLIQAMHAPGLCLQVGGGIRSLETAKTCLQAGIEKLVIGSIAVTNPKLTAQIIEVIKAENIVLALDVQIKNNIPKPAINGWQIPTETNLWQLANYYQQLGITQILCTDIESDGMMNGPNFQLYREAVTRFPQIRWQASGGIRDVDDLERLSTLGLAAAILGRMLYESDFDISSYLARQTW</sequence>
<dbReference type="STRING" id="466.Lmac_2206"/>
<comment type="caution">
    <text evidence="11">The sequence shown here is derived from an EMBL/GenBank/DDBJ whole genome shotgun (WGS) entry which is preliminary data.</text>
</comment>
<comment type="pathway">
    <text evidence="3 9">Amino-acid biosynthesis; L-histidine biosynthesis; L-histidine from 5-phospho-alpha-D-ribose 1-diphosphate: step 4/9.</text>
</comment>
<evidence type="ECO:0000313" key="11">
    <source>
        <dbReference type="EMBL" id="KTD25228.1"/>
    </source>
</evidence>
<evidence type="ECO:0000256" key="3">
    <source>
        <dbReference type="ARBA" id="ARBA00005133"/>
    </source>
</evidence>
<dbReference type="AlphaFoldDB" id="A0A0W0VYP2"/>
<accession>A0A0W0VYP2</accession>
<dbReference type="GO" id="GO:0000162">
    <property type="term" value="P:L-tryptophan biosynthetic process"/>
    <property type="evidence" value="ECO:0007669"/>
    <property type="project" value="TreeGrafter"/>
</dbReference>
<dbReference type="UniPathway" id="UPA00031">
    <property type="reaction ID" value="UER00009"/>
</dbReference>
<comment type="subcellular location">
    <subcellularLocation>
        <location evidence="2 9">Cytoplasm</location>
    </subcellularLocation>
</comment>
<evidence type="ECO:0000256" key="6">
    <source>
        <dbReference type="ARBA" id="ARBA00022605"/>
    </source>
</evidence>
<name>A0A0W0VYP2_9GAMM</name>
<keyword evidence="5 9" id="KW-0963">Cytoplasm</keyword>
<dbReference type="InterPro" id="IPR006062">
    <property type="entry name" value="His_biosynth"/>
</dbReference>
<proteinExistence type="inferred from homology"/>
<reference evidence="11 12" key="1">
    <citation type="submission" date="2015-11" db="EMBL/GenBank/DDBJ databases">
        <title>Genomic analysis of 38 Legionella species identifies large and diverse effector repertoires.</title>
        <authorList>
            <person name="Burstein D."/>
            <person name="Amaro F."/>
            <person name="Zusman T."/>
            <person name="Lifshitz Z."/>
            <person name="Cohen O."/>
            <person name="Gilbert J.A."/>
            <person name="Pupko T."/>
            <person name="Shuman H.A."/>
            <person name="Segal G."/>
        </authorList>
    </citation>
    <scope>NUCLEOTIDE SEQUENCE [LARGE SCALE GENOMIC DNA]</scope>
    <source>
        <strain evidence="11 12">PX-1-G2-E2</strain>
    </source>
</reference>
<feature type="active site" description="Proton acceptor" evidence="9">
    <location>
        <position position="8"/>
    </location>
</feature>
<protein>
    <recommendedName>
        <fullName evidence="9">1-(5-phosphoribosyl)-5-[(5-phosphoribosylamino)methylideneamino] imidazole-4-carboxamide isomerase</fullName>
        <ecNumber evidence="9">5.3.1.16</ecNumber>
    </recommendedName>
    <alternativeName>
        <fullName evidence="9">Phosphoribosylformimino-5-aminoimidazole carboxamide ribotide isomerase</fullName>
    </alternativeName>
</protein>
<feature type="active site" description="Proton donor" evidence="9">
    <location>
        <position position="129"/>
    </location>
</feature>
<dbReference type="Gene3D" id="3.20.20.70">
    <property type="entry name" value="Aldolase class I"/>
    <property type="match status" value="1"/>
</dbReference>
<dbReference type="OrthoDB" id="9807749at2"/>
<dbReference type="Pfam" id="PF00977">
    <property type="entry name" value="His_biosynth"/>
    <property type="match status" value="1"/>
</dbReference>
<evidence type="ECO:0000256" key="9">
    <source>
        <dbReference type="HAMAP-Rule" id="MF_01014"/>
    </source>
</evidence>
<comment type="similarity">
    <text evidence="4 9 10">Belongs to the HisA/HisF family.</text>
</comment>
<dbReference type="FunFam" id="3.20.20.70:FF:000009">
    <property type="entry name" value="1-(5-phosphoribosyl)-5-[(5-phosphoribosylamino)methylideneamino] imidazole-4-carboxamide isomerase"/>
    <property type="match status" value="1"/>
</dbReference>
<dbReference type="InterPro" id="IPR013785">
    <property type="entry name" value="Aldolase_TIM"/>
</dbReference>
<evidence type="ECO:0000313" key="12">
    <source>
        <dbReference type="Proteomes" id="UP000054908"/>
    </source>
</evidence>
<dbReference type="CDD" id="cd04732">
    <property type="entry name" value="HisA"/>
    <property type="match status" value="1"/>
</dbReference>
<evidence type="ECO:0000256" key="8">
    <source>
        <dbReference type="ARBA" id="ARBA00023235"/>
    </source>
</evidence>
<evidence type="ECO:0000256" key="2">
    <source>
        <dbReference type="ARBA" id="ARBA00004496"/>
    </source>
</evidence>
<keyword evidence="6 9" id="KW-0028">Amino-acid biosynthesis</keyword>
<gene>
    <name evidence="9 11" type="primary">hisA</name>
    <name evidence="11" type="ORF">Lmac_2206</name>
</gene>
<dbReference type="EMBL" id="LNYL01000045">
    <property type="protein sequence ID" value="KTD25228.1"/>
    <property type="molecule type" value="Genomic_DNA"/>
</dbReference>
<keyword evidence="8 9" id="KW-0413">Isomerase</keyword>
<dbReference type="EC" id="5.3.1.16" evidence="9"/>
<dbReference type="GO" id="GO:0003949">
    <property type="term" value="F:1-(5-phosphoribosyl)-5-[(5-phosphoribosylamino)methylideneamino]imidazole-4-carboxamide isomerase activity"/>
    <property type="evidence" value="ECO:0007669"/>
    <property type="project" value="UniProtKB-UniRule"/>
</dbReference>
<comment type="catalytic activity">
    <reaction evidence="1 9">
        <text>1-(5-phospho-beta-D-ribosyl)-5-[(5-phospho-beta-D-ribosylamino)methylideneamino]imidazole-4-carboxamide = 5-[(5-phospho-1-deoxy-D-ribulos-1-ylimino)methylamino]-1-(5-phospho-beta-D-ribosyl)imidazole-4-carboxamide</text>
        <dbReference type="Rhea" id="RHEA:15469"/>
        <dbReference type="ChEBI" id="CHEBI:58435"/>
        <dbReference type="ChEBI" id="CHEBI:58525"/>
        <dbReference type="EC" id="5.3.1.16"/>
    </reaction>
</comment>
<dbReference type="GO" id="GO:0000105">
    <property type="term" value="P:L-histidine biosynthetic process"/>
    <property type="evidence" value="ECO:0007669"/>
    <property type="project" value="UniProtKB-UniRule"/>
</dbReference>
<dbReference type="RefSeq" id="WP_058452946.1">
    <property type="nucleotide sequence ID" value="NZ_CAAAIB010000005.1"/>
</dbReference>
<keyword evidence="12" id="KW-1185">Reference proteome</keyword>
<evidence type="ECO:0000256" key="1">
    <source>
        <dbReference type="ARBA" id="ARBA00000901"/>
    </source>
</evidence>
<dbReference type="Proteomes" id="UP000054908">
    <property type="component" value="Unassembled WGS sequence"/>
</dbReference>
<dbReference type="InterPro" id="IPR011060">
    <property type="entry name" value="RibuloseP-bd_barrel"/>
</dbReference>